<dbReference type="Gene3D" id="3.40.190.290">
    <property type="match status" value="1"/>
</dbReference>
<comment type="caution">
    <text evidence="7">The sequence shown here is derived from an EMBL/GenBank/DDBJ whole genome shotgun (WGS) entry which is preliminary data.</text>
</comment>
<dbReference type="InterPro" id="IPR036390">
    <property type="entry name" value="WH_DNA-bd_sf"/>
</dbReference>
<evidence type="ECO:0000313" key="8">
    <source>
        <dbReference type="Proteomes" id="UP000621454"/>
    </source>
</evidence>
<evidence type="ECO:0000259" key="6">
    <source>
        <dbReference type="PROSITE" id="PS50931"/>
    </source>
</evidence>
<evidence type="ECO:0000256" key="2">
    <source>
        <dbReference type="ARBA" id="ARBA00023015"/>
    </source>
</evidence>
<dbReference type="InterPro" id="IPR000847">
    <property type="entry name" value="LysR_HTH_N"/>
</dbReference>
<dbReference type="CDD" id="cd05466">
    <property type="entry name" value="PBP2_LTTR_substrate"/>
    <property type="match status" value="1"/>
</dbReference>
<dbReference type="SUPFAM" id="SSF46785">
    <property type="entry name" value="Winged helix' DNA-binding domain"/>
    <property type="match status" value="1"/>
</dbReference>
<evidence type="ECO:0000256" key="5">
    <source>
        <dbReference type="ARBA" id="ARBA00023163"/>
    </source>
</evidence>
<protein>
    <submittedName>
        <fullName evidence="7">LysR family transcriptional regulator</fullName>
    </submittedName>
</protein>
<proteinExistence type="inferred from homology"/>
<evidence type="ECO:0000313" key="7">
    <source>
        <dbReference type="EMBL" id="GGB16954.1"/>
    </source>
</evidence>
<dbReference type="PANTHER" id="PTHR30346">
    <property type="entry name" value="TRANSCRIPTIONAL DUAL REGULATOR HCAR-RELATED"/>
    <property type="match status" value="1"/>
</dbReference>
<keyword evidence="4" id="KW-0010">Activator</keyword>
<sequence length="318" mass="34281">MEIRHLRYFVSVADTGNFTRAAELCHVAQSALSQQIARLEREAGAPLFVRTTRSVELTPAGRVLMPLARRILADEISARAELRSFLGLEKGRLRIGLIQTSTHFPETIEAITAFHERFDGIELTITSRPSEAMVEEIASGDLDIAVVASDPSRIPDALSSVILREEPLVGILRTADAVGLQTPTDITDLLARGRLIRFARGSGIRHRVDDAVTRAGGDPQPSAGIELTQVTDLIRFTQLGLGVTIVPASLAKSVLGEPGDSSHDGTPACTVVALTDPDAVHTVRVVHDPRRMPPAAAEFLRLLVPPPSRARRSSATPQ</sequence>
<reference evidence="7" key="1">
    <citation type="journal article" date="2014" name="Int. J. Syst. Evol. Microbiol.">
        <title>Complete genome sequence of Corynebacterium casei LMG S-19264T (=DSM 44701T), isolated from a smear-ripened cheese.</title>
        <authorList>
            <consortium name="US DOE Joint Genome Institute (JGI-PGF)"/>
            <person name="Walter F."/>
            <person name="Albersmeier A."/>
            <person name="Kalinowski J."/>
            <person name="Ruckert C."/>
        </authorList>
    </citation>
    <scope>NUCLEOTIDE SEQUENCE</scope>
    <source>
        <strain evidence="7">CGMCC 1.12827</strain>
    </source>
</reference>
<dbReference type="AlphaFoldDB" id="A0A916SW52"/>
<gene>
    <name evidence="7" type="ORF">GCM10011489_01330</name>
</gene>
<dbReference type="PANTHER" id="PTHR30346:SF29">
    <property type="entry name" value="LYSR SUBSTRATE-BINDING"/>
    <property type="match status" value="1"/>
</dbReference>
<dbReference type="InterPro" id="IPR036388">
    <property type="entry name" value="WH-like_DNA-bd_sf"/>
</dbReference>
<name>A0A916SW52_9ACTN</name>
<dbReference type="Gene3D" id="1.10.10.10">
    <property type="entry name" value="Winged helix-like DNA-binding domain superfamily/Winged helix DNA-binding domain"/>
    <property type="match status" value="1"/>
</dbReference>
<reference evidence="7" key="2">
    <citation type="submission" date="2020-09" db="EMBL/GenBank/DDBJ databases">
        <authorList>
            <person name="Sun Q."/>
            <person name="Zhou Y."/>
        </authorList>
    </citation>
    <scope>NUCLEOTIDE SEQUENCE</scope>
    <source>
        <strain evidence="7">CGMCC 1.12827</strain>
    </source>
</reference>
<evidence type="ECO:0000256" key="3">
    <source>
        <dbReference type="ARBA" id="ARBA00023125"/>
    </source>
</evidence>
<dbReference type="SUPFAM" id="SSF53850">
    <property type="entry name" value="Periplasmic binding protein-like II"/>
    <property type="match status" value="1"/>
</dbReference>
<dbReference type="InterPro" id="IPR005119">
    <property type="entry name" value="LysR_subst-bd"/>
</dbReference>
<dbReference type="Pfam" id="PF00126">
    <property type="entry name" value="HTH_1"/>
    <property type="match status" value="1"/>
</dbReference>
<evidence type="ECO:0000256" key="1">
    <source>
        <dbReference type="ARBA" id="ARBA00009437"/>
    </source>
</evidence>
<dbReference type="GO" id="GO:0003677">
    <property type="term" value="F:DNA binding"/>
    <property type="evidence" value="ECO:0007669"/>
    <property type="project" value="UniProtKB-KW"/>
</dbReference>
<dbReference type="PRINTS" id="PR00039">
    <property type="entry name" value="HTHLYSR"/>
</dbReference>
<dbReference type="GO" id="GO:0003700">
    <property type="term" value="F:DNA-binding transcription factor activity"/>
    <property type="evidence" value="ECO:0007669"/>
    <property type="project" value="InterPro"/>
</dbReference>
<dbReference type="GO" id="GO:0032993">
    <property type="term" value="C:protein-DNA complex"/>
    <property type="evidence" value="ECO:0007669"/>
    <property type="project" value="TreeGrafter"/>
</dbReference>
<feature type="domain" description="HTH lysR-type" evidence="6">
    <location>
        <begin position="1"/>
        <end position="58"/>
    </location>
</feature>
<dbReference type="PROSITE" id="PS50931">
    <property type="entry name" value="HTH_LYSR"/>
    <property type="match status" value="1"/>
</dbReference>
<dbReference type="FunFam" id="1.10.10.10:FF:000001">
    <property type="entry name" value="LysR family transcriptional regulator"/>
    <property type="match status" value="1"/>
</dbReference>
<keyword evidence="8" id="KW-1185">Reference proteome</keyword>
<accession>A0A916SW52</accession>
<keyword evidence="5" id="KW-0804">Transcription</keyword>
<dbReference type="RefSeq" id="WP_188584640.1">
    <property type="nucleotide sequence ID" value="NZ_BMGC01000001.1"/>
</dbReference>
<organism evidence="7 8">
    <name type="scientific">Gordonia jinhuaensis</name>
    <dbReference type="NCBI Taxonomy" id="1517702"/>
    <lineage>
        <taxon>Bacteria</taxon>
        <taxon>Bacillati</taxon>
        <taxon>Actinomycetota</taxon>
        <taxon>Actinomycetes</taxon>
        <taxon>Mycobacteriales</taxon>
        <taxon>Gordoniaceae</taxon>
        <taxon>Gordonia</taxon>
    </lineage>
</organism>
<evidence type="ECO:0000256" key="4">
    <source>
        <dbReference type="ARBA" id="ARBA00023159"/>
    </source>
</evidence>
<dbReference type="Proteomes" id="UP000621454">
    <property type="component" value="Unassembled WGS sequence"/>
</dbReference>
<dbReference type="EMBL" id="BMGC01000001">
    <property type="protein sequence ID" value="GGB16954.1"/>
    <property type="molecule type" value="Genomic_DNA"/>
</dbReference>
<keyword evidence="2" id="KW-0805">Transcription regulation</keyword>
<comment type="similarity">
    <text evidence="1">Belongs to the LysR transcriptional regulatory family.</text>
</comment>
<keyword evidence="3" id="KW-0238">DNA-binding</keyword>
<dbReference type="Pfam" id="PF03466">
    <property type="entry name" value="LysR_substrate"/>
    <property type="match status" value="1"/>
</dbReference>